<dbReference type="Proteomes" id="UP000663829">
    <property type="component" value="Unassembled WGS sequence"/>
</dbReference>
<evidence type="ECO:0000313" key="3">
    <source>
        <dbReference type="Proteomes" id="UP000663829"/>
    </source>
</evidence>
<evidence type="ECO:0008006" key="4">
    <source>
        <dbReference type="Google" id="ProtNLM"/>
    </source>
</evidence>
<name>A0A814K933_9BILA</name>
<sequence length="154" mass="18317">MVMCWSHMRKRVQKKLHLTEDKNLHNEIMDDIDTVQLSNSQKTFEVATKLFLKKWKSEEKVLQYFSSEWLESKNGWYEGLQMYVSSTNNALEATNRVIKDEDTIRGRLVLSRFTVVVFSIVMKWSKERNPIRVNSKKFEHQPSITLSHWTDGYN</sequence>
<accession>A0A814K933</accession>
<evidence type="ECO:0000313" key="2">
    <source>
        <dbReference type="EMBL" id="CAF3816047.1"/>
    </source>
</evidence>
<reference evidence="1" key="1">
    <citation type="submission" date="2021-02" db="EMBL/GenBank/DDBJ databases">
        <authorList>
            <person name="Nowell W R."/>
        </authorList>
    </citation>
    <scope>NUCLEOTIDE SEQUENCE</scope>
</reference>
<proteinExistence type="predicted"/>
<dbReference type="EMBL" id="CAJOBC010004136">
    <property type="protein sequence ID" value="CAF3816047.1"/>
    <property type="molecule type" value="Genomic_DNA"/>
</dbReference>
<evidence type="ECO:0000313" key="1">
    <source>
        <dbReference type="EMBL" id="CAF1046203.1"/>
    </source>
</evidence>
<dbReference type="Proteomes" id="UP000681722">
    <property type="component" value="Unassembled WGS sequence"/>
</dbReference>
<keyword evidence="3" id="KW-1185">Reference proteome</keyword>
<dbReference type="AlphaFoldDB" id="A0A814K933"/>
<protein>
    <recommendedName>
        <fullName evidence="4">Transposase</fullName>
    </recommendedName>
</protein>
<gene>
    <name evidence="1" type="ORF">GPM918_LOCUS16040</name>
    <name evidence="2" type="ORF">SRO942_LOCUS16039</name>
</gene>
<organism evidence="1 3">
    <name type="scientific">Didymodactylos carnosus</name>
    <dbReference type="NCBI Taxonomy" id="1234261"/>
    <lineage>
        <taxon>Eukaryota</taxon>
        <taxon>Metazoa</taxon>
        <taxon>Spiralia</taxon>
        <taxon>Gnathifera</taxon>
        <taxon>Rotifera</taxon>
        <taxon>Eurotatoria</taxon>
        <taxon>Bdelloidea</taxon>
        <taxon>Philodinida</taxon>
        <taxon>Philodinidae</taxon>
        <taxon>Didymodactylos</taxon>
    </lineage>
</organism>
<dbReference type="EMBL" id="CAJNOQ010004137">
    <property type="protein sequence ID" value="CAF1046203.1"/>
    <property type="molecule type" value="Genomic_DNA"/>
</dbReference>
<dbReference type="OrthoDB" id="119028at2759"/>
<comment type="caution">
    <text evidence="1">The sequence shown here is derived from an EMBL/GenBank/DDBJ whole genome shotgun (WGS) entry which is preliminary data.</text>
</comment>